<feature type="region of interest" description="Disordered" evidence="7">
    <location>
        <begin position="265"/>
        <end position="345"/>
    </location>
</feature>
<evidence type="ECO:0000256" key="3">
    <source>
        <dbReference type="ARBA" id="ARBA00022729"/>
    </source>
</evidence>
<evidence type="ECO:0000256" key="6">
    <source>
        <dbReference type="SAM" id="Coils"/>
    </source>
</evidence>
<dbReference type="InterPro" id="IPR002861">
    <property type="entry name" value="Reeler_dom"/>
</dbReference>
<dbReference type="InterPro" id="IPR031152">
    <property type="entry name" value="PLXDC"/>
</dbReference>
<organism evidence="11 12">
    <name type="scientific">Tigriopus californicus</name>
    <name type="common">Marine copepod</name>
    <dbReference type="NCBI Taxonomy" id="6832"/>
    <lineage>
        <taxon>Eukaryota</taxon>
        <taxon>Metazoa</taxon>
        <taxon>Ecdysozoa</taxon>
        <taxon>Arthropoda</taxon>
        <taxon>Crustacea</taxon>
        <taxon>Multicrustacea</taxon>
        <taxon>Hexanauplia</taxon>
        <taxon>Copepoda</taxon>
        <taxon>Harpacticoida</taxon>
        <taxon>Harpacticidae</taxon>
        <taxon>Tigriopus</taxon>
    </lineage>
</organism>
<keyword evidence="3 9" id="KW-0732">Signal</keyword>
<name>A0A553P305_TIGCA</name>
<evidence type="ECO:0000256" key="8">
    <source>
        <dbReference type="SAM" id="Phobius"/>
    </source>
</evidence>
<keyword evidence="2 8" id="KW-0812">Transmembrane</keyword>
<evidence type="ECO:0000256" key="5">
    <source>
        <dbReference type="ARBA" id="ARBA00023180"/>
    </source>
</evidence>
<feature type="region of interest" description="Disordered" evidence="7">
    <location>
        <begin position="528"/>
        <end position="554"/>
    </location>
</feature>
<feature type="chain" id="PRO_5021922050" description="Reelin domain-containing protein" evidence="9">
    <location>
        <begin position="21"/>
        <end position="2248"/>
    </location>
</feature>
<feature type="compositionally biased region" description="Low complexity" evidence="7">
    <location>
        <begin position="282"/>
        <end position="293"/>
    </location>
</feature>
<feature type="compositionally biased region" description="Basic residues" evidence="7">
    <location>
        <begin position="631"/>
        <end position="642"/>
    </location>
</feature>
<keyword evidence="8" id="KW-0472">Membrane</keyword>
<feature type="domain" description="Reelin" evidence="10">
    <location>
        <begin position="11"/>
        <end position="180"/>
    </location>
</feature>
<evidence type="ECO:0000256" key="7">
    <source>
        <dbReference type="SAM" id="MobiDB-lite"/>
    </source>
</evidence>
<feature type="region of interest" description="Disordered" evidence="7">
    <location>
        <begin position="595"/>
        <end position="657"/>
    </location>
</feature>
<keyword evidence="5" id="KW-0325">Glycoprotein</keyword>
<dbReference type="InterPro" id="IPR016201">
    <property type="entry name" value="PSI"/>
</dbReference>
<dbReference type="SMART" id="SM00423">
    <property type="entry name" value="PSI"/>
    <property type="match status" value="5"/>
</dbReference>
<dbReference type="PANTHER" id="PTHR13055">
    <property type="entry name" value="TUMOR ENDOTHELIAL MARKER 7 RELATED"/>
    <property type="match status" value="1"/>
</dbReference>
<dbReference type="Gene3D" id="2.60.40.4060">
    <property type="entry name" value="Reeler domain"/>
    <property type="match status" value="1"/>
</dbReference>
<evidence type="ECO:0000256" key="9">
    <source>
        <dbReference type="SAM" id="SignalP"/>
    </source>
</evidence>
<keyword evidence="4 8" id="KW-1133">Transmembrane helix</keyword>
<feature type="compositionally biased region" description="Low complexity" evidence="7">
    <location>
        <begin position="599"/>
        <end position="625"/>
    </location>
</feature>
<feature type="compositionally biased region" description="Polar residues" evidence="7">
    <location>
        <begin position="330"/>
        <end position="341"/>
    </location>
</feature>
<dbReference type="GO" id="GO:0016020">
    <property type="term" value="C:membrane"/>
    <property type="evidence" value="ECO:0007669"/>
    <property type="project" value="UniProtKB-SubCell"/>
</dbReference>
<dbReference type="PROSITE" id="PS51019">
    <property type="entry name" value="REELIN"/>
    <property type="match status" value="1"/>
</dbReference>
<evidence type="ECO:0000256" key="2">
    <source>
        <dbReference type="ARBA" id="ARBA00022692"/>
    </source>
</evidence>
<comment type="caution">
    <text evidence="11">The sequence shown here is derived from an EMBL/GenBank/DDBJ whole genome shotgun (WGS) entry which is preliminary data.</text>
</comment>
<evidence type="ECO:0000313" key="12">
    <source>
        <dbReference type="Proteomes" id="UP000318571"/>
    </source>
</evidence>
<dbReference type="InterPro" id="IPR042307">
    <property type="entry name" value="Reeler_sf"/>
</dbReference>
<accession>A0A553P305</accession>
<keyword evidence="6" id="KW-0175">Coiled coil</keyword>
<evidence type="ECO:0000259" key="10">
    <source>
        <dbReference type="PROSITE" id="PS51019"/>
    </source>
</evidence>
<reference evidence="11 12" key="1">
    <citation type="journal article" date="2018" name="Nat. Ecol. Evol.">
        <title>Genomic signatures of mitonuclear coevolution across populations of Tigriopus californicus.</title>
        <authorList>
            <person name="Barreto F.S."/>
            <person name="Watson E.T."/>
            <person name="Lima T.G."/>
            <person name="Willett C.S."/>
            <person name="Edmands S."/>
            <person name="Li W."/>
            <person name="Burton R.S."/>
        </authorList>
    </citation>
    <scope>NUCLEOTIDE SEQUENCE [LARGE SCALE GENOMIC DNA]</scope>
    <source>
        <strain evidence="11 12">San Diego</strain>
    </source>
</reference>
<evidence type="ECO:0000256" key="1">
    <source>
        <dbReference type="ARBA" id="ARBA00004479"/>
    </source>
</evidence>
<feature type="compositionally biased region" description="Polar residues" evidence="7">
    <location>
        <begin position="536"/>
        <end position="552"/>
    </location>
</feature>
<feature type="signal peptide" evidence="9">
    <location>
        <begin position="1"/>
        <end position="20"/>
    </location>
</feature>
<feature type="region of interest" description="Disordered" evidence="7">
    <location>
        <begin position="203"/>
        <end position="227"/>
    </location>
</feature>
<feature type="transmembrane region" description="Helical" evidence="8">
    <location>
        <begin position="2173"/>
        <end position="2194"/>
    </location>
</feature>
<dbReference type="Pfam" id="PF02014">
    <property type="entry name" value="Reeler"/>
    <property type="match status" value="1"/>
</dbReference>
<evidence type="ECO:0000256" key="4">
    <source>
        <dbReference type="ARBA" id="ARBA00022989"/>
    </source>
</evidence>
<gene>
    <name evidence="11" type="ORF">TCAL_06092</name>
</gene>
<feature type="compositionally biased region" description="Polar residues" evidence="7">
    <location>
        <begin position="265"/>
        <end position="281"/>
    </location>
</feature>
<feature type="coiled-coil region" evidence="6">
    <location>
        <begin position="357"/>
        <end position="391"/>
    </location>
</feature>
<dbReference type="Proteomes" id="UP000318571">
    <property type="component" value="Chromosome 7"/>
</dbReference>
<proteinExistence type="predicted"/>
<evidence type="ECO:0000313" key="11">
    <source>
        <dbReference type="EMBL" id="TRY72063.1"/>
    </source>
</evidence>
<dbReference type="CDD" id="cd08544">
    <property type="entry name" value="Reeler"/>
    <property type="match status" value="1"/>
</dbReference>
<protein>
    <recommendedName>
        <fullName evidence="10">Reelin domain-containing protein</fullName>
    </recommendedName>
</protein>
<dbReference type="EMBL" id="VCGU01000008">
    <property type="protein sequence ID" value="TRY72063.1"/>
    <property type="molecule type" value="Genomic_DNA"/>
</dbReference>
<comment type="subcellular location">
    <subcellularLocation>
        <location evidence="1">Membrane</location>
        <topology evidence="1">Single-pass type I membrane protein</topology>
    </subcellularLocation>
</comment>
<sequence length="2248" mass="253596">MWLVYLVPVWLMVLVHDTLGFPKGAPEDACERLTPGHGAPSQSTDPPMQLVLGKAEARPGELVRLRLESSTNDYVKGFIIQARDVERRDRKVGTFTFERETNATIKHLDCFPGIQNTITHASNTPKFETEAFWVVPTDFEGDVMFRYSLVKDFNTYWVGIDSQRLSVIRRNTLQPSNANGLAEAWQGIQDLFDNDATVPIVQGIRSSGGSRPVNRPPRPFTIGPNPATQVSISTVSTTPRPLQFVQSQFFVRSTLPPLGCSSYGNCSTSSDNLTTPSESSVGLNGLTGLTGPTESLADIPVESTGSQNFPGPPLMSNEESNLGETPDPPQSGNASQESAIATETGDDEAIIIQVLRQQQLDREIREQQRLQQQLQEQIRQLQQMRQQALMQQEFTTSAQSSQQFLGERPIVTEQDVIQIDDEESVPFEGVRPNFGGNQALSSGISADTFQPDVDPIVQDDGVLPSLGPSPQLPPTPIRLSETQVSNLGSNNGGIGPIQSLPIRQSEVQSFGSNSGTRPIQIFDNPQTLFDQDGRPNFNNDSPQTVRQTTSRPLGTLPIPIQQIPAVQPIIQGSGLQPISSIPSMGQLELIRDFNRGSVRPTLQPPRRTRPTRQIQNNLRSTTTARPSPPRPTRRRMRPRRTTQRPFNSPGNLNIDLGVPELNENDEDRLLMQLLLTSGGIRNILLAALENQSGLAGGLPFNSQQTPDTLIHEAIHPWIHEQSEKTDVIVSWSFMQSQKRADMKPVSAISLRCIICFGCFLLIIPLCELKSMGRLLKDMHRGNQTYDDQHGLYNSSIFNSKSISEIWGLFMIENLNPSCIMVSDALTDQEEWKWVNLSFPFPFYDQDITSVGISEKGFISTSSNHGKAPNPDESLIAPLMANFESDTKLGGQVKYAEVYLQETGKYFLVQWINVTLIDQPELGPYSFQVILQENGDIVFLYHKISQALFYINNEFHPVRVGLSKALPHNSQIKSFQDLLANYQSPADLKKNRLIHITNNTSVIWQPLLACASFNSCETCLGGSIDPTRACQWCQEIESCSTGLDRNRDNWDQHQCSTKSVRDHCPQPLDEKAQRPIKETIIDDHDYYMNIIEPVSRDQFDKHWVKMDKEEGVTKLKSVSNMKIGAERVSLRLFPLTFYGHKLEKLFVTTEGFLSLAEELHDGIHALQYIAPLQANWDLSASNESEIRMLYDEERLTLEWAQVTLEHHPEIGSFTFQVSILANGDMVFVYKEVGRTWNQVDSPPNGSMFNKTFTVGISDAFEKNHFLYEYNRIDIDLSYIQPNAVIRFRARQTCNQLSSCHSCLTTNLPTFHCEWCPSLSTCSSGMDRLRENWESNQCHRFNVSNPSMCHLKSASKIKLSHDYYNTTTILDPDLVGQRLWVEGRKFKSVPFHKGTKVVLSFRFPFYGKPLHELFILPKEGIIALDSPPEEPHFMYASEIAPLNLDFEMDRLDPLSRVAYWDDGTQVVIEWRNVIMKTGGTKSMKVSFQVQLRYNGTIIFFYKSLPVSLQEAWVRKLGISDAYASQFSTPLDFLMVQPSKTEYHSISLKNQTSLISNETAIMIEPLLSCKDNYNCESCVEFSTKCQWCPQIGHCALFGFDKSHQKWIDNGCPMSYVSHNSSDTCPTVSPMMGVKMETEPMDVVYQSIADHHDYYKSVLSNDETVFKALRVGMKLDDPDVMYLSTTSNYFRQKDDVTLGFEFPFYGHYLRRIAVISAGFISIPSVERSNIIQSQYIAPLMADFDASSNENAYVLAKSIDTHLIVEWANMTIKSQPELGSFTFQAQLFPNGDINFVYIVIPCPLAQIDDEAHPLNVGLSDAYFMDHHSPGAQKMGLMQKRYIYHDLDLAPHLNQIINGTVIKLQALPTCNKFQSCWECTTGNTEFNCVWCPSLKLCSNGYDRNRQEWINGLCSLSHHSIKNTSHCPIEQIQSHHEYYNRTIHVNTLVEKQSIIRHMIHSDFNTFKTELSEPTEFLSFKLPFNFKFYGQEYEELLLSPLGFVTMFNEELQEEGIKNEIAPLRNISQVYIKTHPQVTLTYGANKDQFLALWNETSIPDMAFELVLKSSGDILFKYWNIPVDLDQHKYFVGIASTFPPTKSKPSQVYKINTEREHVVHGLTIMYELLEQCSDFQSCSDCVQHNCNWCHGSHACLSETIECSTNVSSIADLGSPQCSTSNSVFIFTLIGISAILVLTISTLIYHGWRHPASCPGQVLVHMRVTSHHCCHGAEPLHDGELWERRASIATTETTLSSLT</sequence>
<keyword evidence="12" id="KW-1185">Reference proteome</keyword>
<dbReference type="PANTHER" id="PTHR13055:SF12">
    <property type="entry name" value="LD40707P"/>
    <property type="match status" value="1"/>
</dbReference>